<dbReference type="Gene3D" id="3.60.15.10">
    <property type="entry name" value="Ribonuclease Z/Hydroxyacylglutathione hydrolase-like"/>
    <property type="match status" value="1"/>
</dbReference>
<keyword evidence="8" id="KW-1185">Reference proteome</keyword>
<organism evidence="7 8">
    <name type="scientific">Orbilia blumenaviensis</name>
    <dbReference type="NCBI Taxonomy" id="1796055"/>
    <lineage>
        <taxon>Eukaryota</taxon>
        <taxon>Fungi</taxon>
        <taxon>Dikarya</taxon>
        <taxon>Ascomycota</taxon>
        <taxon>Pezizomycotina</taxon>
        <taxon>Orbiliomycetes</taxon>
        <taxon>Orbiliales</taxon>
        <taxon>Orbiliaceae</taxon>
        <taxon>Orbilia</taxon>
    </lineage>
</organism>
<dbReference type="Pfam" id="PF13299">
    <property type="entry name" value="CPSF100_C"/>
    <property type="match status" value="1"/>
</dbReference>
<evidence type="ECO:0000256" key="3">
    <source>
        <dbReference type="ARBA" id="ARBA00023242"/>
    </source>
</evidence>
<evidence type="ECO:0000256" key="5">
    <source>
        <dbReference type="SAM" id="MobiDB-lite"/>
    </source>
</evidence>
<dbReference type="GO" id="GO:0006397">
    <property type="term" value="P:mRNA processing"/>
    <property type="evidence" value="ECO:0007669"/>
    <property type="project" value="UniProtKB-KW"/>
</dbReference>
<name>A0AAV9U7E9_9PEZI</name>
<evidence type="ECO:0000256" key="2">
    <source>
        <dbReference type="ARBA" id="ARBA00022664"/>
    </source>
</evidence>
<dbReference type="InterPro" id="IPR035639">
    <property type="entry name" value="CPSF2_MBL"/>
</dbReference>
<feature type="region of interest" description="Disordered" evidence="5">
    <location>
        <begin position="507"/>
        <end position="538"/>
    </location>
</feature>
<evidence type="ECO:0000313" key="7">
    <source>
        <dbReference type="EMBL" id="KAK6334510.1"/>
    </source>
</evidence>
<dbReference type="SMART" id="SM01027">
    <property type="entry name" value="Beta-Casp"/>
    <property type="match status" value="1"/>
</dbReference>
<feature type="compositionally biased region" description="Acidic residues" evidence="5">
    <location>
        <begin position="508"/>
        <end position="530"/>
    </location>
</feature>
<feature type="compositionally biased region" description="Acidic residues" evidence="5">
    <location>
        <begin position="708"/>
        <end position="719"/>
    </location>
</feature>
<reference evidence="7 8" key="1">
    <citation type="submission" date="2019-10" db="EMBL/GenBank/DDBJ databases">
        <authorList>
            <person name="Palmer J.M."/>
        </authorList>
    </citation>
    <scope>NUCLEOTIDE SEQUENCE [LARGE SCALE GENOMIC DNA]</scope>
    <source>
        <strain evidence="7 8">TWF730</strain>
    </source>
</reference>
<keyword evidence="3 4" id="KW-0539">Nucleus</keyword>
<dbReference type="InterPro" id="IPR001279">
    <property type="entry name" value="Metallo-B-lactamas"/>
</dbReference>
<keyword evidence="4" id="KW-0694">RNA-binding</keyword>
<sequence>MFQFIPLLGAQSASRASASLLLLDNGIKILVDCGWSEPFNVDDLLEIEKHAPTISLILLTHPTLSHIGAYAHCCTHIPSFSRIPVYCTYPVANLGRSLLQDAYLSTPLITSTYPPTSDLSPLVLRTPPSSDDIDRYFDAFNSLKYSQPYTFPSPPALSGLTITAYRAGHTLGGTIWRIQHSNSSENILYAISWNHLRDAHLSSASFLPGPTGVSEEFLNPTALICSPHNCLPNQISTPRKKRDELLLSAVRKAAFAGGTVLIPTDSSARILELAYLLEHDFRSKSANWTSSGASICLAVRTAGRTFRYVRALLEWMDESMVKEFESVTHSNNPSNRRKTKSSGNDKEEDKLYGPFDFRHLKLVEHKRHLMKVLQRKGGKVVITSDKSLEWGFSTEVVKTIADDERNLIVLTEKGGDGTAGGYLYKKWREICSSSSPKKEEVSDATIMGQVVKLDNVLLDMNVGLKIPLNTTELAAHNEFLKQQQLNSDTKDVDAALLLDKPVEAGAAAEDDDDIADVSSSSDEEDEDEDSTLQGKSLSTGLQARKVAGGGVVDEGVNVLMKGRGVHDWDVRHAKGRNRMFPFSVQRRKYDDYGEVVRVEDFVKAEEDAGGAVASSSGVKGEKIEFLGGRGGGVVIPGGDEEGNIGRKRKWDKVSTTAGASKRGGMATHASKKLKQGRRGRERSVSIDSDDNFGNNGAGGNSNNNNASDSDDSDEYEPEDATNSSGVCKLVINTTTVMLKNGLVFVDYEGVSDGRSLRMLLPQLKPKKVVLVAGTIEETEVLGKEVEVMMEKERRKLGIDDADDGEEREKEVFTPRVGEMVNVGGMTEVWSLKLSDSLVKMLKWQAVGGLGVVHVVGRVMVDDSVEVKGEVKDEDVDMDEEEDSKRKLLQQQQRQLVLDILPPTSSTVVKSAKPIHVGDIKLPELRKVLLEAGHTAELTGEGRLLCDGVVSVVKEGVGRVTIEDVGGSGGLLSGRGKGGRGRFWEVRRWVYEGLARVAGG</sequence>
<dbReference type="InterPro" id="IPR027075">
    <property type="entry name" value="CPSF2"/>
</dbReference>
<comment type="subcellular location">
    <subcellularLocation>
        <location evidence="1 4">Nucleus</location>
    </subcellularLocation>
</comment>
<feature type="compositionally biased region" description="Basic residues" evidence="5">
    <location>
        <begin position="669"/>
        <end position="680"/>
    </location>
</feature>
<comment type="caution">
    <text evidence="7">The sequence shown here is derived from an EMBL/GenBank/DDBJ whole genome shotgun (WGS) entry which is preliminary data.</text>
</comment>
<dbReference type="Proteomes" id="UP001373714">
    <property type="component" value="Unassembled WGS sequence"/>
</dbReference>
<comment type="similarity">
    <text evidence="4">Belongs to the metallo-beta-lactamase superfamily. RNA-metabolizing metallo-beta-lactamase-like family. CPSF2/YSH1 subfamily.</text>
</comment>
<protein>
    <recommendedName>
        <fullName evidence="4">Cleavage and polyadenylation specificity factor subunit 2</fullName>
    </recommendedName>
    <alternativeName>
        <fullName evidence="4">Cleavage and polyadenylation specificity factor 100 kDa subunit</fullName>
    </alternativeName>
</protein>
<dbReference type="EMBL" id="JAVHNS010000015">
    <property type="protein sequence ID" value="KAK6334510.1"/>
    <property type="molecule type" value="Genomic_DNA"/>
</dbReference>
<proteinExistence type="inferred from homology"/>
<dbReference type="Pfam" id="PF16661">
    <property type="entry name" value="Lactamase_B_6"/>
    <property type="match status" value="1"/>
</dbReference>
<dbReference type="Gene3D" id="3.40.50.10890">
    <property type="match status" value="1"/>
</dbReference>
<dbReference type="Pfam" id="PF10996">
    <property type="entry name" value="Beta-Casp"/>
    <property type="match status" value="1"/>
</dbReference>
<feature type="region of interest" description="Disordered" evidence="5">
    <location>
        <begin position="325"/>
        <end position="347"/>
    </location>
</feature>
<evidence type="ECO:0000256" key="1">
    <source>
        <dbReference type="ARBA" id="ARBA00004123"/>
    </source>
</evidence>
<dbReference type="CDD" id="cd16293">
    <property type="entry name" value="CPSF2-like_MBL-fold"/>
    <property type="match status" value="1"/>
</dbReference>
<evidence type="ECO:0000259" key="6">
    <source>
        <dbReference type="SMART" id="SM01027"/>
    </source>
</evidence>
<evidence type="ECO:0000313" key="8">
    <source>
        <dbReference type="Proteomes" id="UP001373714"/>
    </source>
</evidence>
<dbReference type="SUPFAM" id="SSF56281">
    <property type="entry name" value="Metallo-hydrolase/oxidoreductase"/>
    <property type="match status" value="1"/>
</dbReference>
<feature type="region of interest" description="Disordered" evidence="5">
    <location>
        <begin position="634"/>
        <end position="723"/>
    </location>
</feature>
<dbReference type="AlphaFoldDB" id="A0AAV9U7E9"/>
<accession>A0AAV9U7E9</accession>
<gene>
    <name evidence="7" type="ORF">TWF730_003724</name>
</gene>
<evidence type="ECO:0000256" key="4">
    <source>
        <dbReference type="RuleBase" id="RU365006"/>
    </source>
</evidence>
<feature type="domain" description="Beta-Casp" evidence="6">
    <location>
        <begin position="270"/>
        <end position="423"/>
    </location>
</feature>
<dbReference type="GO" id="GO:0005847">
    <property type="term" value="C:mRNA cleavage and polyadenylation specificity factor complex"/>
    <property type="evidence" value="ECO:0007669"/>
    <property type="project" value="InterPro"/>
</dbReference>
<dbReference type="GO" id="GO:0003723">
    <property type="term" value="F:RNA binding"/>
    <property type="evidence" value="ECO:0007669"/>
    <property type="project" value="UniProtKB-KW"/>
</dbReference>
<dbReference type="PANTHER" id="PTHR45922">
    <property type="entry name" value="CLEAVAGE AND POLYADENYLATION SPECIFICITY FACTOR SUBUNIT 2"/>
    <property type="match status" value="1"/>
</dbReference>
<dbReference type="InterPro" id="IPR036866">
    <property type="entry name" value="RibonucZ/Hydroxyglut_hydro"/>
</dbReference>
<dbReference type="InterPro" id="IPR022712">
    <property type="entry name" value="Beta_Casp"/>
</dbReference>
<dbReference type="InterPro" id="IPR025069">
    <property type="entry name" value="Cpsf2_C"/>
</dbReference>
<dbReference type="PANTHER" id="PTHR45922:SF1">
    <property type="entry name" value="CLEAVAGE AND POLYADENYLATION SPECIFICITY FACTOR SUBUNIT 2"/>
    <property type="match status" value="1"/>
</dbReference>
<keyword evidence="2 4" id="KW-0507">mRNA processing</keyword>